<feature type="domain" description="HTH tetR-type" evidence="3">
    <location>
        <begin position="10"/>
        <end position="70"/>
    </location>
</feature>
<keyword evidence="1 2" id="KW-0238">DNA-binding</keyword>
<dbReference type="RefSeq" id="WP_058723530.1">
    <property type="nucleotide sequence ID" value="NZ_LMUA01000021.1"/>
</dbReference>
<dbReference type="AlphaFoldDB" id="A0A0W7TNM1"/>
<dbReference type="InterPro" id="IPR039532">
    <property type="entry name" value="TetR_C_Firmicutes"/>
</dbReference>
<evidence type="ECO:0000313" key="5">
    <source>
        <dbReference type="Proteomes" id="UP000053433"/>
    </source>
</evidence>
<reference evidence="4 5" key="1">
    <citation type="submission" date="2015-10" db="EMBL/GenBank/DDBJ databases">
        <title>A novel member of the family Ruminococcaceae isolated from human faeces.</title>
        <authorList>
            <person name="Shkoporov A.N."/>
            <person name="Chaplin A.V."/>
            <person name="Motuzova O.V."/>
            <person name="Kafarskaia L.I."/>
            <person name="Efimov B.A."/>
        </authorList>
    </citation>
    <scope>NUCLEOTIDE SEQUENCE [LARGE SCALE GENOMIC DNA]</scope>
    <source>
        <strain evidence="4 5">668</strain>
    </source>
</reference>
<proteinExistence type="predicted"/>
<evidence type="ECO:0000313" key="4">
    <source>
        <dbReference type="EMBL" id="KUE75435.1"/>
    </source>
</evidence>
<dbReference type="EMBL" id="LMUA01000021">
    <property type="protein sequence ID" value="KUE75435.1"/>
    <property type="molecule type" value="Genomic_DNA"/>
</dbReference>
<dbReference type="PROSITE" id="PS50977">
    <property type="entry name" value="HTH_TETR_2"/>
    <property type="match status" value="1"/>
</dbReference>
<accession>A0A0W7TNM1</accession>
<sequence>MAKAEYKSAIRSRRMIQRALVELLQEKELDKITVTDIVTRADINRGTFYAHYADISGVLDSIMENVCQTIREALEKQPLWAKAPDACIVLQHLQRMLESDPEFYRNAIRTNVSNIVLEKLREFFIEQMMQRESGYAVRNHEQYVFTVRFGSGGVITLYKDWFSGNLPFSLDELTEKAAQAINTMLAGL</sequence>
<evidence type="ECO:0000256" key="1">
    <source>
        <dbReference type="ARBA" id="ARBA00023125"/>
    </source>
</evidence>
<evidence type="ECO:0000259" key="3">
    <source>
        <dbReference type="PROSITE" id="PS50977"/>
    </source>
</evidence>
<protein>
    <recommendedName>
        <fullName evidence="3">HTH tetR-type domain-containing protein</fullName>
    </recommendedName>
</protein>
<dbReference type="Pfam" id="PF00440">
    <property type="entry name" value="TetR_N"/>
    <property type="match status" value="1"/>
</dbReference>
<organism evidence="4 5">
    <name type="scientific">Ruthenibacterium lactatiformans</name>
    <dbReference type="NCBI Taxonomy" id="1550024"/>
    <lineage>
        <taxon>Bacteria</taxon>
        <taxon>Bacillati</taxon>
        <taxon>Bacillota</taxon>
        <taxon>Clostridia</taxon>
        <taxon>Eubacteriales</taxon>
        <taxon>Oscillospiraceae</taxon>
        <taxon>Ruthenibacterium</taxon>
    </lineage>
</organism>
<dbReference type="GO" id="GO:0003677">
    <property type="term" value="F:DNA binding"/>
    <property type="evidence" value="ECO:0007669"/>
    <property type="project" value="UniProtKB-UniRule"/>
</dbReference>
<dbReference type="InterPro" id="IPR050624">
    <property type="entry name" value="HTH-type_Tx_Regulator"/>
</dbReference>
<dbReference type="PANTHER" id="PTHR43479">
    <property type="entry name" value="ACREF/ENVCD OPERON REPRESSOR-RELATED"/>
    <property type="match status" value="1"/>
</dbReference>
<dbReference type="InterPro" id="IPR001647">
    <property type="entry name" value="HTH_TetR"/>
</dbReference>
<dbReference type="Proteomes" id="UP000053433">
    <property type="component" value="Unassembled WGS sequence"/>
</dbReference>
<dbReference type="Pfam" id="PF14278">
    <property type="entry name" value="TetR_C_8"/>
    <property type="match status" value="1"/>
</dbReference>
<dbReference type="Gene3D" id="1.10.357.10">
    <property type="entry name" value="Tetracycline Repressor, domain 2"/>
    <property type="match status" value="1"/>
</dbReference>
<gene>
    <name evidence="4" type="ORF">ASJ35_13575</name>
</gene>
<dbReference type="SUPFAM" id="SSF46689">
    <property type="entry name" value="Homeodomain-like"/>
    <property type="match status" value="1"/>
</dbReference>
<dbReference type="InterPro" id="IPR009057">
    <property type="entry name" value="Homeodomain-like_sf"/>
</dbReference>
<dbReference type="PANTHER" id="PTHR43479:SF7">
    <property type="entry name" value="TETR-FAMILY TRANSCRIPTIONAL REGULATOR"/>
    <property type="match status" value="1"/>
</dbReference>
<feature type="DNA-binding region" description="H-T-H motif" evidence="2">
    <location>
        <begin position="33"/>
        <end position="52"/>
    </location>
</feature>
<name>A0A0W7TNM1_9FIRM</name>
<evidence type="ECO:0000256" key="2">
    <source>
        <dbReference type="PROSITE-ProRule" id="PRU00335"/>
    </source>
</evidence>
<comment type="caution">
    <text evidence="4">The sequence shown here is derived from an EMBL/GenBank/DDBJ whole genome shotgun (WGS) entry which is preliminary data.</text>
</comment>